<name>A0AAV6XJ21_9LAMI</name>
<proteinExistence type="predicted"/>
<feature type="transmembrane region" description="Helical" evidence="2">
    <location>
        <begin position="12"/>
        <end position="32"/>
    </location>
</feature>
<accession>A0AAV6XJ21</accession>
<evidence type="ECO:0000256" key="2">
    <source>
        <dbReference type="SAM" id="Phobius"/>
    </source>
</evidence>
<keyword evidence="2" id="KW-1133">Transmembrane helix</keyword>
<dbReference type="Proteomes" id="UP000826271">
    <property type="component" value="Unassembled WGS sequence"/>
</dbReference>
<dbReference type="EMBL" id="WHWC01000005">
    <property type="protein sequence ID" value="KAG8382473.1"/>
    <property type="molecule type" value="Genomic_DNA"/>
</dbReference>
<dbReference type="AlphaFoldDB" id="A0AAV6XJ21"/>
<comment type="caution">
    <text evidence="3">The sequence shown here is derived from an EMBL/GenBank/DDBJ whole genome shotgun (WGS) entry which is preliminary data.</text>
</comment>
<organism evidence="3 4">
    <name type="scientific">Buddleja alternifolia</name>
    <dbReference type="NCBI Taxonomy" id="168488"/>
    <lineage>
        <taxon>Eukaryota</taxon>
        <taxon>Viridiplantae</taxon>
        <taxon>Streptophyta</taxon>
        <taxon>Embryophyta</taxon>
        <taxon>Tracheophyta</taxon>
        <taxon>Spermatophyta</taxon>
        <taxon>Magnoliopsida</taxon>
        <taxon>eudicotyledons</taxon>
        <taxon>Gunneridae</taxon>
        <taxon>Pentapetalae</taxon>
        <taxon>asterids</taxon>
        <taxon>lamiids</taxon>
        <taxon>Lamiales</taxon>
        <taxon>Scrophulariaceae</taxon>
        <taxon>Buddlejeae</taxon>
        <taxon>Buddleja</taxon>
    </lineage>
</organism>
<evidence type="ECO:0000256" key="1">
    <source>
        <dbReference type="SAM" id="MobiDB-lite"/>
    </source>
</evidence>
<feature type="compositionally biased region" description="Basic and acidic residues" evidence="1">
    <location>
        <begin position="75"/>
        <end position="84"/>
    </location>
</feature>
<keyword evidence="2" id="KW-0472">Membrane</keyword>
<keyword evidence="4" id="KW-1185">Reference proteome</keyword>
<protein>
    <submittedName>
        <fullName evidence="3">Uncharacterized protein</fullName>
    </submittedName>
</protein>
<sequence length="84" mass="9467">MRMIAFLNMVKYSVVVILLILVELGFASFIFFDNSWKQAANRPAEYDSDEEYIGGSIRQPLMNRPATGGPVFGTLDHRPSRNDA</sequence>
<keyword evidence="2" id="KW-0812">Transmembrane</keyword>
<evidence type="ECO:0000313" key="4">
    <source>
        <dbReference type="Proteomes" id="UP000826271"/>
    </source>
</evidence>
<gene>
    <name evidence="3" type="ORF">BUALT_Bualt05G0080900</name>
</gene>
<evidence type="ECO:0000313" key="3">
    <source>
        <dbReference type="EMBL" id="KAG8382473.1"/>
    </source>
</evidence>
<feature type="region of interest" description="Disordered" evidence="1">
    <location>
        <begin position="59"/>
        <end position="84"/>
    </location>
</feature>
<reference evidence="3" key="1">
    <citation type="submission" date="2019-10" db="EMBL/GenBank/DDBJ databases">
        <authorList>
            <person name="Zhang R."/>
            <person name="Pan Y."/>
            <person name="Wang J."/>
            <person name="Ma R."/>
            <person name="Yu S."/>
        </authorList>
    </citation>
    <scope>NUCLEOTIDE SEQUENCE</scope>
    <source>
        <strain evidence="3">LA-IB0</strain>
        <tissue evidence="3">Leaf</tissue>
    </source>
</reference>